<dbReference type="OrthoDB" id="444304at2759"/>
<keyword evidence="4" id="KW-1185">Reference proteome</keyword>
<dbReference type="Pfam" id="PF13517">
    <property type="entry name" value="FG-GAP_3"/>
    <property type="match status" value="2"/>
</dbReference>
<dbReference type="Proteomes" id="UP000054408">
    <property type="component" value="Unassembled WGS sequence"/>
</dbReference>
<evidence type="ECO:0000313" key="3">
    <source>
        <dbReference type="EMBL" id="KNC50791.1"/>
    </source>
</evidence>
<keyword evidence="2" id="KW-1133">Transmembrane helix</keyword>
<dbReference type="EMBL" id="GL349462">
    <property type="protein sequence ID" value="KNC50791.1"/>
    <property type="molecule type" value="Genomic_DNA"/>
</dbReference>
<feature type="transmembrane region" description="Helical" evidence="2">
    <location>
        <begin position="1333"/>
        <end position="1355"/>
    </location>
</feature>
<evidence type="ECO:0000256" key="2">
    <source>
        <dbReference type="SAM" id="Phobius"/>
    </source>
</evidence>
<dbReference type="PANTHER" id="PTHR11319">
    <property type="entry name" value="G PROTEIN-COUPLED RECEPTOR-RELATED"/>
    <property type="match status" value="1"/>
</dbReference>
<name>A0A0L0DF72_THETB</name>
<dbReference type="InterPro" id="IPR011050">
    <property type="entry name" value="Pectin_lyase_fold/virulence"/>
</dbReference>
<accession>A0A0L0DF72</accession>
<evidence type="ECO:0000313" key="4">
    <source>
        <dbReference type="Proteomes" id="UP000054408"/>
    </source>
</evidence>
<keyword evidence="2" id="KW-0812">Transmembrane</keyword>
<organism evidence="3 4">
    <name type="scientific">Thecamonas trahens ATCC 50062</name>
    <dbReference type="NCBI Taxonomy" id="461836"/>
    <lineage>
        <taxon>Eukaryota</taxon>
        <taxon>Apusozoa</taxon>
        <taxon>Apusomonadida</taxon>
        <taxon>Apusomonadidae</taxon>
        <taxon>Thecamonas</taxon>
    </lineage>
</organism>
<dbReference type="SUPFAM" id="SSF51126">
    <property type="entry name" value="Pectin lyase-like"/>
    <property type="match status" value="1"/>
</dbReference>
<feature type="transmembrane region" description="Helical" evidence="2">
    <location>
        <begin position="1361"/>
        <end position="1381"/>
    </location>
</feature>
<protein>
    <recommendedName>
        <fullName evidence="5">Right handed beta helix domain-containing protein</fullName>
    </recommendedName>
</protein>
<feature type="transmembrane region" description="Helical" evidence="2">
    <location>
        <begin position="1229"/>
        <end position="1248"/>
    </location>
</feature>
<feature type="transmembrane region" description="Helical" evidence="2">
    <location>
        <begin position="1393"/>
        <end position="1411"/>
    </location>
</feature>
<feature type="transmembrane region" description="Helical" evidence="2">
    <location>
        <begin position="1088"/>
        <end position="1112"/>
    </location>
</feature>
<dbReference type="Gene3D" id="2.130.10.130">
    <property type="entry name" value="Integrin alpha, N-terminal"/>
    <property type="match status" value="1"/>
</dbReference>
<reference evidence="3 4" key="1">
    <citation type="submission" date="2010-05" db="EMBL/GenBank/DDBJ databases">
        <title>The Genome Sequence of Thecamonas trahens ATCC 50062.</title>
        <authorList>
            <consortium name="The Broad Institute Genome Sequencing Platform"/>
            <person name="Russ C."/>
            <person name="Cuomo C."/>
            <person name="Shea T."/>
            <person name="Young S.K."/>
            <person name="Zeng Q."/>
            <person name="Koehrsen M."/>
            <person name="Haas B."/>
            <person name="Borodovsky M."/>
            <person name="Guigo R."/>
            <person name="Alvarado L."/>
            <person name="Berlin A."/>
            <person name="Bochicchio J."/>
            <person name="Borenstein D."/>
            <person name="Chapman S."/>
            <person name="Chen Z."/>
            <person name="Freedman E."/>
            <person name="Gellesch M."/>
            <person name="Goldberg J."/>
            <person name="Griggs A."/>
            <person name="Gujja S."/>
            <person name="Heilman E."/>
            <person name="Heiman D."/>
            <person name="Hepburn T."/>
            <person name="Howarth C."/>
            <person name="Jen D."/>
            <person name="Larson L."/>
            <person name="Mehta T."/>
            <person name="Park D."/>
            <person name="Pearson M."/>
            <person name="Roberts A."/>
            <person name="Saif S."/>
            <person name="Shenoy N."/>
            <person name="Sisk P."/>
            <person name="Stolte C."/>
            <person name="Sykes S."/>
            <person name="Thomson T."/>
            <person name="Walk T."/>
            <person name="White J."/>
            <person name="Yandava C."/>
            <person name="Burger G."/>
            <person name="Gray M.W."/>
            <person name="Holland P.W.H."/>
            <person name="King N."/>
            <person name="Lang F.B.F."/>
            <person name="Roger A.J."/>
            <person name="Ruiz-Trillo I."/>
            <person name="Lander E."/>
            <person name="Nusbaum C."/>
        </authorList>
    </citation>
    <scope>NUCLEOTIDE SEQUENCE [LARGE SCALE GENOMIC DNA]</scope>
    <source>
        <strain evidence="3 4">ATCC 50062</strain>
    </source>
</reference>
<dbReference type="InterPro" id="IPR013517">
    <property type="entry name" value="FG-GAP"/>
</dbReference>
<dbReference type="PANTHER" id="PTHR11319:SF35">
    <property type="entry name" value="OUTER MEMBRANE PROTEIN PMPC-RELATED"/>
    <property type="match status" value="1"/>
</dbReference>
<dbReference type="SUPFAM" id="SSF69318">
    <property type="entry name" value="Integrin alpha N-terminal domain"/>
    <property type="match status" value="2"/>
</dbReference>
<proteinExistence type="predicted"/>
<feature type="transmembrane region" description="Helical" evidence="2">
    <location>
        <begin position="1196"/>
        <end position="1217"/>
    </location>
</feature>
<keyword evidence="2" id="KW-0472">Membrane</keyword>
<gene>
    <name evidence="3" type="ORF">AMSG_06689</name>
</gene>
<feature type="transmembrane region" description="Helical" evidence="2">
    <location>
        <begin position="1423"/>
        <end position="1443"/>
    </location>
</feature>
<evidence type="ECO:0000256" key="1">
    <source>
        <dbReference type="ARBA" id="ARBA00022729"/>
    </source>
</evidence>
<keyword evidence="1" id="KW-0732">Signal</keyword>
<sequence length="1536" mass="158536">MPDVVVSSTQAGASVFPHALGRGRFDAASVMPNTAYIAAFSVEIGITAPRTMPGLVTASYNGSAHLVTTYSADEDAGLSRHVVALEDAIPRVVIPADVDGDSHAELVAVLDGSPSRVRLYRSALGGSTAATIATFSEPGGFGLAVADVNADGSLDIAVTLTAGGIGILLNDGAGSFTDAPSASPPDFANWRWLLFAPLSSSYPDLVAASATGDRVVWFGNDGSGNFGTANNITLPGVVSHVTAADVDVDGNVDLILSRKSLARVHIFVNPAGNGAFSTLASLVTDDRPASATVADFDRNNLPDILVISANGNSLGLFMQTSPGEFTDYPRTTLVDGTAPNTGLLAAGVLSLDGHADAVFSAANSFMYLPWLRGPFAPRVPWVVDMPDCPSLSFIACIVPLLRVPHSSLQTTTLRIPAGTYTSCPTSFVQLRGLISVEAAGGPDSVVIDCEDAPGVRLFDILDPYDSVGSSHATFRGLTFTGISAILAPFQVRDTATLEFVDVAIQSSTVTGGSGAIRVRNSATFIATRGRFVDCTAVENVGGAIEAATGWVRVNGTRFERCSATVNKGGGAIYGNSLDIRNARFEDCSAGESGGAISSTGSLAVSGTTFVDCSSGASGGGISTSVTSSLMVEDSTFERCTSASDGGAIVHRGVTAGLRGVTITDCSAAFLGGAVLVEVDQASIGVSNTVMESVSISSSTATTGGLLACAAHVAGADTLTVPSQIPFATPTANSLVLDGVTLDNGAASFVGGAIFECQCAISLAGAGITSLSGATAGTAGAIGFSCDPAAASFGVSGPPGAKLGTLTGPQLTSYGPGWATPAAQLEFATVLPSKVGSALPLTGVAVRLVDAFGTRLVDSGITVSVSEQSGVFIVLAPGPFRGDNGTFPLDSTGIALAGPPPFAAKTAAVELTTTTASGVRPELPPLSTVVTVGLCPVDYGAIDLTVTTQLTCAPCEPGRISNQESVEPCDVAQACPENMVLENLVENTCVCESGFWARPGRDDRDPCEPCPRGGRCVGDLNPPVPQAGFFPDGPGRFLVCRRKGACVGGSLLQPCARGHEGFLCNKCQTGFFSDPERQCRECPASPGGVFGGFLVGLALVAVGIGAVLVWLLARARRLAALAAGASKGANIRAFRTQIVPASLSMVLVAFQVVGILSEANFEWTSASRQVLAVFNVFNVDTSLFASECALANFHVKYAVSLLFPLLFLAAVVLTMIILRSRLGSLAGVSIRALIDTSVFSLAPLAYIPLCRSSFVLFDCVKLTNGDFVLDPDPGVACFDSAWWSVAPIGIAAVLGFVIGLPVYFVWSLWASRNSLFEPETTARLGALYRLYRRAYYWGEVANLARRLALVVASVFFSEAQLVQLALMMMVLLWWVFAVATLKPYYFPLYNSVDMRLNIVLVAIVMLGAGSYAERNATSSNTFLLVATVAAVVILVGVSVVAIAVDIKRIVQTRNATYLAAAERQHKLMGTISVELRDIEANPDVLRAAGEFLGTLRALADGNGGGTVGAATTLAASPSTAGLLGECEFESGIELDEL</sequence>
<feature type="transmembrane region" description="Helical" evidence="2">
    <location>
        <begin position="1133"/>
        <end position="1155"/>
    </location>
</feature>
<dbReference type="GeneID" id="25565785"/>
<feature type="transmembrane region" description="Helical" evidence="2">
    <location>
        <begin position="1280"/>
        <end position="1305"/>
    </location>
</feature>
<dbReference type="RefSeq" id="XP_013756749.1">
    <property type="nucleotide sequence ID" value="XM_013901295.1"/>
</dbReference>
<dbReference type="InterPro" id="IPR028994">
    <property type="entry name" value="Integrin_alpha_N"/>
</dbReference>
<dbReference type="OMA" id="FERCTSA"/>
<evidence type="ECO:0008006" key="5">
    <source>
        <dbReference type="Google" id="ProtNLM"/>
    </source>
</evidence>